<dbReference type="InterPro" id="IPR016129">
    <property type="entry name" value="Caspase_his_AS"/>
</dbReference>
<dbReference type="InterPro" id="IPR001309">
    <property type="entry name" value="Pept_C14_p20"/>
</dbReference>
<protein>
    <recommendedName>
        <fullName evidence="7">Caspase family p20 domain-containing protein</fullName>
    </recommendedName>
</protein>
<dbReference type="PRINTS" id="PR00376">
    <property type="entry name" value="IL1BCENZYME"/>
</dbReference>
<evidence type="ECO:0008006" key="7">
    <source>
        <dbReference type="Google" id="ProtNLM"/>
    </source>
</evidence>
<dbReference type="GO" id="GO:0006508">
    <property type="term" value="P:proteolysis"/>
    <property type="evidence" value="ECO:0007669"/>
    <property type="project" value="InterPro"/>
</dbReference>
<comment type="similarity">
    <text evidence="1 2">Belongs to the peptidase C14A family.</text>
</comment>
<evidence type="ECO:0000259" key="4">
    <source>
        <dbReference type="PROSITE" id="PS50207"/>
    </source>
</evidence>
<feature type="compositionally biased region" description="Polar residues" evidence="3">
    <location>
        <begin position="290"/>
        <end position="301"/>
    </location>
</feature>
<dbReference type="PROSITE" id="PS50207">
    <property type="entry name" value="CASPASE_P10"/>
    <property type="match status" value="1"/>
</dbReference>
<sequence length="430" mass="48108">MDQEKLRELEQEIEELNRVEDEGEDQDTVDGLRKFFKKQLAKICRKDAKKLSGASLREPASATSEKTDKGQGDPDSDNIYDFTNQERGLAVIIDNEDFSLTRRTNHKHDDRPGSACDSAALFQTFKNLGFNVWVKKNLTVLKMIEVLRLARDEYDHSAADCFVCAILTHGSETLVERESEKSGVRRDLLFGVDGKAIATSSVVQVFSDESCPRLIGKPRLFFVQACRGTKCDDGVQIVVTKQMETIDISMRKGHDRTDQGQCLGQRDTPAADNQTSKTISINSPEVEPAQTRTADAKSQYSETRKDAGDIDLSTSNNASGLATDMTDGKGVSIRNLPLCPAPLYKDSLIMYATPPGYYAWRRKDGAWFVQSLCAVLDNLEISQKSLLNALVQVVRVATKYESDIETKPHMHKKKEVPVIESMLVKDIYFY</sequence>
<evidence type="ECO:0000256" key="3">
    <source>
        <dbReference type="SAM" id="MobiDB-lite"/>
    </source>
</evidence>
<dbReference type="InterPro" id="IPR029030">
    <property type="entry name" value="Caspase-like_dom_sf"/>
</dbReference>
<reference evidence="6" key="1">
    <citation type="submission" date="2014-12" db="EMBL/GenBank/DDBJ databases">
        <title>Insight into the proteome of Arion vulgaris.</title>
        <authorList>
            <person name="Aradska J."/>
            <person name="Bulat T."/>
            <person name="Smidak R."/>
            <person name="Sarate P."/>
            <person name="Gangsoo J."/>
            <person name="Sialana F."/>
            <person name="Bilban M."/>
            <person name="Lubec G."/>
        </authorList>
    </citation>
    <scope>NUCLEOTIDE SEQUENCE</scope>
    <source>
        <tissue evidence="6">Skin</tissue>
    </source>
</reference>
<dbReference type="InterPro" id="IPR002138">
    <property type="entry name" value="Pept_C14_p10"/>
</dbReference>
<feature type="domain" description="Caspase family p10" evidence="4">
    <location>
        <begin position="337"/>
        <end position="430"/>
    </location>
</feature>
<name>A0A0B7A953_9EUPU</name>
<dbReference type="PROSITE" id="PS01121">
    <property type="entry name" value="CASPASE_HIS"/>
    <property type="match status" value="1"/>
</dbReference>
<dbReference type="Gene3D" id="3.40.50.1460">
    <property type="match status" value="1"/>
</dbReference>
<dbReference type="AlphaFoldDB" id="A0A0B7A953"/>
<dbReference type="PANTHER" id="PTHR10454">
    <property type="entry name" value="CASPASE"/>
    <property type="match status" value="1"/>
</dbReference>
<dbReference type="PANTHER" id="PTHR10454:SF199">
    <property type="entry name" value="CASPASE FAMILY P20 DOMAIN-CONTAINING PROTEIN"/>
    <property type="match status" value="1"/>
</dbReference>
<dbReference type="GO" id="GO:0006915">
    <property type="term" value="P:apoptotic process"/>
    <property type="evidence" value="ECO:0007669"/>
    <property type="project" value="TreeGrafter"/>
</dbReference>
<dbReference type="SUPFAM" id="SSF52129">
    <property type="entry name" value="Caspase-like"/>
    <property type="match status" value="1"/>
</dbReference>
<dbReference type="InterPro" id="IPR002398">
    <property type="entry name" value="Pept_C14"/>
</dbReference>
<dbReference type="PROSITE" id="PS50208">
    <property type="entry name" value="CASPASE_P20"/>
    <property type="match status" value="1"/>
</dbReference>
<dbReference type="GO" id="GO:0043525">
    <property type="term" value="P:positive regulation of neuron apoptotic process"/>
    <property type="evidence" value="ECO:0007669"/>
    <property type="project" value="TreeGrafter"/>
</dbReference>
<feature type="compositionally biased region" description="Polar residues" evidence="3">
    <location>
        <begin position="271"/>
        <end position="283"/>
    </location>
</feature>
<dbReference type="Gene3D" id="3.30.70.1470">
    <property type="entry name" value="Caspase-like"/>
    <property type="match status" value="1"/>
</dbReference>
<organism evidence="6">
    <name type="scientific">Arion vulgaris</name>
    <dbReference type="NCBI Taxonomy" id="1028688"/>
    <lineage>
        <taxon>Eukaryota</taxon>
        <taxon>Metazoa</taxon>
        <taxon>Spiralia</taxon>
        <taxon>Lophotrochozoa</taxon>
        <taxon>Mollusca</taxon>
        <taxon>Gastropoda</taxon>
        <taxon>Heterobranchia</taxon>
        <taxon>Euthyneura</taxon>
        <taxon>Panpulmonata</taxon>
        <taxon>Eupulmonata</taxon>
        <taxon>Stylommatophora</taxon>
        <taxon>Helicina</taxon>
        <taxon>Arionoidea</taxon>
        <taxon>Arionidae</taxon>
        <taxon>Arion</taxon>
    </lineage>
</organism>
<evidence type="ECO:0000256" key="1">
    <source>
        <dbReference type="ARBA" id="ARBA00010134"/>
    </source>
</evidence>
<dbReference type="Pfam" id="PF00656">
    <property type="entry name" value="Peptidase_C14"/>
    <property type="match status" value="1"/>
</dbReference>
<evidence type="ECO:0000259" key="5">
    <source>
        <dbReference type="PROSITE" id="PS50208"/>
    </source>
</evidence>
<dbReference type="GO" id="GO:0005737">
    <property type="term" value="C:cytoplasm"/>
    <property type="evidence" value="ECO:0007669"/>
    <property type="project" value="TreeGrafter"/>
</dbReference>
<dbReference type="EMBL" id="HACG01030347">
    <property type="protein sequence ID" value="CEK77212.1"/>
    <property type="molecule type" value="Transcribed_RNA"/>
</dbReference>
<feature type="region of interest" description="Disordered" evidence="3">
    <location>
        <begin position="251"/>
        <end position="312"/>
    </location>
</feature>
<proteinExistence type="inferred from homology"/>
<dbReference type="InterPro" id="IPR011600">
    <property type="entry name" value="Pept_C14_caspase"/>
</dbReference>
<dbReference type="GO" id="GO:0004197">
    <property type="term" value="F:cysteine-type endopeptidase activity"/>
    <property type="evidence" value="ECO:0007669"/>
    <property type="project" value="InterPro"/>
</dbReference>
<dbReference type="SMART" id="SM00115">
    <property type="entry name" value="CASc"/>
    <property type="match status" value="1"/>
</dbReference>
<feature type="region of interest" description="Disordered" evidence="3">
    <location>
        <begin position="46"/>
        <end position="80"/>
    </location>
</feature>
<gene>
    <name evidence="6" type="primary">ORF103489</name>
</gene>
<evidence type="ECO:0000313" key="6">
    <source>
        <dbReference type="EMBL" id="CEK77212.1"/>
    </source>
</evidence>
<evidence type="ECO:0000256" key="2">
    <source>
        <dbReference type="RuleBase" id="RU003971"/>
    </source>
</evidence>
<feature type="domain" description="Caspase family p20" evidence="5">
    <location>
        <begin position="86"/>
        <end position="230"/>
    </location>
</feature>
<accession>A0A0B7A953</accession>
<dbReference type="InterPro" id="IPR015917">
    <property type="entry name" value="Pept_C14A"/>
</dbReference>